<accession>A0ABT8D0J9</accession>
<proteinExistence type="predicted"/>
<evidence type="ECO:0000313" key="2">
    <source>
        <dbReference type="EMBL" id="MDN3710132.1"/>
    </source>
</evidence>
<keyword evidence="1" id="KW-0472">Membrane</keyword>
<keyword evidence="3" id="KW-1185">Reference proteome</keyword>
<protein>
    <submittedName>
        <fullName evidence="2">Uncharacterized protein</fullName>
    </submittedName>
</protein>
<dbReference type="Proteomes" id="UP001242368">
    <property type="component" value="Unassembled WGS sequence"/>
</dbReference>
<evidence type="ECO:0000313" key="3">
    <source>
        <dbReference type="Proteomes" id="UP001242368"/>
    </source>
</evidence>
<comment type="caution">
    <text evidence="2">The sequence shown here is derived from an EMBL/GenBank/DDBJ whole genome shotgun (WGS) entry which is preliminary data.</text>
</comment>
<reference evidence="3" key="1">
    <citation type="journal article" date="2019" name="Int. J. Syst. Evol. Microbiol.">
        <title>The Global Catalogue of Microorganisms (GCM) 10K type strain sequencing project: providing services to taxonomists for standard genome sequencing and annotation.</title>
        <authorList>
            <consortium name="The Broad Institute Genomics Platform"/>
            <consortium name="The Broad Institute Genome Sequencing Center for Infectious Disease"/>
            <person name="Wu L."/>
            <person name="Ma J."/>
        </authorList>
    </citation>
    <scope>NUCLEOTIDE SEQUENCE [LARGE SCALE GENOMIC DNA]</scope>
    <source>
        <strain evidence="3">CECT 7184</strain>
    </source>
</reference>
<organism evidence="2 3">
    <name type="scientific">Paenimyroides ceti</name>
    <dbReference type="NCBI Taxonomy" id="395087"/>
    <lineage>
        <taxon>Bacteria</taxon>
        <taxon>Pseudomonadati</taxon>
        <taxon>Bacteroidota</taxon>
        <taxon>Flavobacteriia</taxon>
        <taxon>Flavobacteriales</taxon>
        <taxon>Flavobacteriaceae</taxon>
        <taxon>Paenimyroides</taxon>
    </lineage>
</organism>
<feature type="transmembrane region" description="Helical" evidence="1">
    <location>
        <begin position="7"/>
        <end position="30"/>
    </location>
</feature>
<keyword evidence="1" id="KW-0812">Transmembrane</keyword>
<name>A0ABT8D0J9_9FLAO</name>
<evidence type="ECO:0000256" key="1">
    <source>
        <dbReference type="SAM" id="Phobius"/>
    </source>
</evidence>
<keyword evidence="1" id="KW-1133">Transmembrane helix</keyword>
<sequence length="145" mass="16201">MNLKKTLKIVGGSVGGIILILFVILVVHIATAKSVELDNNTLQISRMDFNKPLDSLERKQILSDLKSIPGVKKEHLNMENGVLVYYHDNTIISAKEVWEQMVAKRNYSVAQYVVSAEAASKQVCPVGNSDSFSYKFSRGVQRLFN</sequence>
<dbReference type="EMBL" id="JAUFQU010000076">
    <property type="protein sequence ID" value="MDN3710132.1"/>
    <property type="molecule type" value="Genomic_DNA"/>
</dbReference>
<dbReference type="RefSeq" id="WP_290365388.1">
    <property type="nucleotide sequence ID" value="NZ_JAUFQU010000076.1"/>
</dbReference>
<gene>
    <name evidence="2" type="ORF">QW060_24965</name>
</gene>